<keyword evidence="5" id="KW-1185">Reference proteome</keyword>
<dbReference type="GO" id="GO:0000166">
    <property type="term" value="F:nucleotide binding"/>
    <property type="evidence" value="ECO:0007669"/>
    <property type="project" value="InterPro"/>
</dbReference>
<dbReference type="Pfam" id="PF01408">
    <property type="entry name" value="GFO_IDH_MocA"/>
    <property type="match status" value="1"/>
</dbReference>
<dbReference type="PANTHER" id="PTHR43818:SF11">
    <property type="entry name" value="BCDNA.GH03377"/>
    <property type="match status" value="1"/>
</dbReference>
<dbReference type="AlphaFoldDB" id="A0A411YL84"/>
<feature type="domain" description="GFO/IDH/MocA-like oxidoreductase" evidence="3">
    <location>
        <begin position="127"/>
        <end position="271"/>
    </location>
</feature>
<proteinExistence type="predicted"/>
<evidence type="ECO:0000256" key="1">
    <source>
        <dbReference type="ARBA" id="ARBA00023002"/>
    </source>
</evidence>
<dbReference type="GO" id="GO:0016491">
    <property type="term" value="F:oxidoreductase activity"/>
    <property type="evidence" value="ECO:0007669"/>
    <property type="project" value="UniProtKB-KW"/>
</dbReference>
<keyword evidence="1" id="KW-0560">Oxidoreductase</keyword>
<dbReference type="InterPro" id="IPR000683">
    <property type="entry name" value="Gfo/Idh/MocA-like_OxRdtase_N"/>
</dbReference>
<dbReference type="Gene3D" id="3.30.360.10">
    <property type="entry name" value="Dihydrodipicolinate Reductase, domain 2"/>
    <property type="match status" value="1"/>
</dbReference>
<organism evidence="4 5">
    <name type="scientific">Egibacter rhizosphaerae</name>
    <dbReference type="NCBI Taxonomy" id="1670831"/>
    <lineage>
        <taxon>Bacteria</taxon>
        <taxon>Bacillati</taxon>
        <taxon>Actinomycetota</taxon>
        <taxon>Nitriliruptoria</taxon>
        <taxon>Egibacterales</taxon>
        <taxon>Egibacteraceae</taxon>
        <taxon>Egibacter</taxon>
    </lineage>
</organism>
<gene>
    <name evidence="4" type="ORF">ER308_08010</name>
</gene>
<dbReference type="InterPro" id="IPR050463">
    <property type="entry name" value="Gfo/Idh/MocA_oxidrdct_glycsds"/>
</dbReference>
<evidence type="ECO:0000259" key="3">
    <source>
        <dbReference type="Pfam" id="PF22725"/>
    </source>
</evidence>
<evidence type="ECO:0000259" key="2">
    <source>
        <dbReference type="Pfam" id="PF01408"/>
    </source>
</evidence>
<accession>A0A411YL84</accession>
<evidence type="ECO:0000313" key="5">
    <source>
        <dbReference type="Proteomes" id="UP000291469"/>
    </source>
</evidence>
<dbReference type="InterPro" id="IPR036291">
    <property type="entry name" value="NAD(P)-bd_dom_sf"/>
</dbReference>
<dbReference type="Gene3D" id="3.40.50.720">
    <property type="entry name" value="NAD(P)-binding Rossmann-like Domain"/>
    <property type="match status" value="1"/>
</dbReference>
<feature type="domain" description="Gfo/Idh/MocA-like oxidoreductase N-terminal" evidence="2">
    <location>
        <begin position="2"/>
        <end position="118"/>
    </location>
</feature>
<dbReference type="KEGG" id="erz:ER308_08010"/>
<dbReference type="EMBL" id="CP036402">
    <property type="protein sequence ID" value="QBI21962.1"/>
    <property type="molecule type" value="Genomic_DNA"/>
</dbReference>
<dbReference type="OrthoDB" id="9792085at2"/>
<evidence type="ECO:0000313" key="4">
    <source>
        <dbReference type="EMBL" id="QBI21962.1"/>
    </source>
</evidence>
<dbReference type="SUPFAM" id="SSF51735">
    <property type="entry name" value="NAD(P)-binding Rossmann-fold domains"/>
    <property type="match status" value="1"/>
</dbReference>
<name>A0A411YL84_9ACTN</name>
<sequence>MGRVHSRAYRRLRDHFPETVARPELVIVADASPDRRAEAADVHGYRETTDQWQRVAEHPDVDVVSIAVPNFLHREIAIAAARAGKHLWLEKPCGRVPAETAEIAEEVERAGIHTAVGFNYRYTPAVERARELLAAGAVGTPTHYRGHFLADYASDPRGGRSWRFQEAYGGLGVLGDVMSHAADMACHLLGPIDELSAERAVFVPERPRVSLEASHFDVSEDAALAPVENEDYAASLVRFAGGARGTLEASRVTVGPHVRMAFELHGTEGALAWDFERMNELWRYDRRDPDPGYRRVLSGPGTAEHGRFQPSAGIGLGFDDLKVIEVHRFLEGIVDDEPRAAGLPEAAAVMAVIGAMQRAARTGSRVTVEPLTTAPSGGATP</sequence>
<dbReference type="PANTHER" id="PTHR43818">
    <property type="entry name" value="BCDNA.GH03377"/>
    <property type="match status" value="1"/>
</dbReference>
<reference evidence="4 5" key="1">
    <citation type="submission" date="2019-01" db="EMBL/GenBank/DDBJ databases">
        <title>Egibacter rhizosphaerae EGI 80759T.</title>
        <authorList>
            <person name="Chen D.-D."/>
            <person name="Tian Y."/>
            <person name="Jiao J.-Y."/>
            <person name="Zhang X.-T."/>
            <person name="Zhang Y.-G."/>
            <person name="Zhang Y."/>
            <person name="Xiao M."/>
            <person name="Shu W.-S."/>
            <person name="Li W.-J."/>
        </authorList>
    </citation>
    <scope>NUCLEOTIDE SEQUENCE [LARGE SCALE GENOMIC DNA]</scope>
    <source>
        <strain evidence="4 5">EGI 80759</strain>
    </source>
</reference>
<dbReference type="Proteomes" id="UP000291469">
    <property type="component" value="Chromosome"/>
</dbReference>
<dbReference type="Pfam" id="PF22725">
    <property type="entry name" value="GFO_IDH_MocA_C3"/>
    <property type="match status" value="1"/>
</dbReference>
<dbReference type="InterPro" id="IPR055170">
    <property type="entry name" value="GFO_IDH_MocA-like_dom"/>
</dbReference>
<dbReference type="SUPFAM" id="SSF55347">
    <property type="entry name" value="Glyceraldehyde-3-phosphate dehydrogenase-like, C-terminal domain"/>
    <property type="match status" value="1"/>
</dbReference>
<protein>
    <submittedName>
        <fullName evidence="4">Gfo/Idh/MocA family oxidoreductase</fullName>
    </submittedName>
</protein>